<reference evidence="12 13" key="1">
    <citation type="submission" date="2023-11" db="EMBL/GenBank/DDBJ databases">
        <title>Plant-associative lifestyle of Vibrio porteresiae and its evolutionary dynamics.</title>
        <authorList>
            <person name="Rameshkumar N."/>
            <person name="Kirti K."/>
        </authorList>
    </citation>
    <scope>NUCLEOTIDE SEQUENCE [LARGE SCALE GENOMIC DNA]</scope>
    <source>
        <strain evidence="12 13">MSSRF30</strain>
    </source>
</reference>
<evidence type="ECO:0000259" key="11">
    <source>
        <dbReference type="PROSITE" id="PS50885"/>
    </source>
</evidence>
<dbReference type="Proteomes" id="UP001304071">
    <property type="component" value="Chromosome 1"/>
</dbReference>
<dbReference type="InterPro" id="IPR004089">
    <property type="entry name" value="MCPsignal_dom"/>
</dbReference>
<proteinExistence type="inferred from homology"/>
<dbReference type="Pfam" id="PF00672">
    <property type="entry name" value="HAMP"/>
    <property type="match status" value="1"/>
</dbReference>
<feature type="transmembrane region" description="Helical" evidence="9">
    <location>
        <begin position="356"/>
        <end position="377"/>
    </location>
</feature>
<dbReference type="RefSeq" id="WP_261893282.1">
    <property type="nucleotide sequence ID" value="NZ_AP024895.1"/>
</dbReference>
<keyword evidence="8" id="KW-0807">Transducer</keyword>
<comment type="similarity">
    <text evidence="7">Belongs to the methyl-accepting chemotaxis (MCP) protein family.</text>
</comment>
<keyword evidence="13" id="KW-1185">Reference proteome</keyword>
<dbReference type="PANTHER" id="PTHR43531:SF11">
    <property type="entry name" value="METHYL-ACCEPTING CHEMOTAXIS PROTEIN 3"/>
    <property type="match status" value="1"/>
</dbReference>
<evidence type="ECO:0000256" key="8">
    <source>
        <dbReference type="PROSITE-ProRule" id="PRU00284"/>
    </source>
</evidence>
<gene>
    <name evidence="12" type="ORF">R8Z52_15095</name>
</gene>
<dbReference type="SMART" id="SM00304">
    <property type="entry name" value="HAMP"/>
    <property type="match status" value="1"/>
</dbReference>
<dbReference type="Gene3D" id="6.10.340.10">
    <property type="match status" value="1"/>
</dbReference>
<evidence type="ECO:0000313" key="13">
    <source>
        <dbReference type="Proteomes" id="UP001304071"/>
    </source>
</evidence>
<evidence type="ECO:0000256" key="7">
    <source>
        <dbReference type="ARBA" id="ARBA00029447"/>
    </source>
</evidence>
<dbReference type="PROSITE" id="PS50885">
    <property type="entry name" value="HAMP"/>
    <property type="match status" value="1"/>
</dbReference>
<name>A0ABZ0QC03_9VIBR</name>
<dbReference type="CDD" id="cd06225">
    <property type="entry name" value="HAMP"/>
    <property type="match status" value="1"/>
</dbReference>
<dbReference type="Gene3D" id="3.30.450.20">
    <property type="entry name" value="PAS domain"/>
    <property type="match status" value="2"/>
</dbReference>
<comment type="subcellular location">
    <subcellularLocation>
        <location evidence="1">Cell membrane</location>
        <topology evidence="1">Multi-pass membrane protein</topology>
    </subcellularLocation>
</comment>
<dbReference type="SUPFAM" id="SSF58104">
    <property type="entry name" value="Methyl-accepting chemotaxis protein (MCP) signaling domain"/>
    <property type="match status" value="1"/>
</dbReference>
<organism evidence="12 13">
    <name type="scientific">Vibrio porteresiae DSM 19223</name>
    <dbReference type="NCBI Taxonomy" id="1123496"/>
    <lineage>
        <taxon>Bacteria</taxon>
        <taxon>Pseudomonadati</taxon>
        <taxon>Pseudomonadota</taxon>
        <taxon>Gammaproteobacteria</taxon>
        <taxon>Vibrionales</taxon>
        <taxon>Vibrionaceae</taxon>
        <taxon>Vibrio</taxon>
    </lineage>
</organism>
<sequence>MRLQSIQTKIALIGGIGLAVTATVLAGYSITSANSTKDIVLAETTSLITERTHKELSITTEKYAQVIENRIEQGINSARTIAETISSKNNGQQTLFNRNTFNLTLQSVLKSNSDLNGVYSAWEADKFDHQDDQFIGADNGSEANTGRFVPYWTRSVSGQISVAPLVDFDSLEKHPNGIGRGAWYQIPKQQGIETVTAPLPYQVQGQSVWLATLSVPIKLNGQFAGVIGADYNLQFVQSLSQQISQQLYKGQSQVTILTDQGLVLADSRDASTIGKKEQNLFGQAQAQIKDLALSHKLGSFESTNAKGEKAFFALAPIQLGRGNSFWIVVVQVPKATVLADAYNLEQRISDNNDSNIHIQLLLSLVVALIAIAVLAMFAKKIAAPILRAVDMAKSIAGGEFGKRLDYHSHDEVGELAEALDNMTASLEKHVAVAEQISQGNLNVTVTKASDHDQLGNALAQMLDDLNKVIFEIGRNSDHIASSAEGVSDLSHNLAAGAAQSASAVTEISASIAEIATQIQQSSVNAHQVNELSQKTLTAAHEGNKMMDDLSSAMHDINQSGQDIHNIISSIEEIAEQTNLLALNAAIEAARAGEYGRGFAVVADEVRQLAVRSAAAVQQTAKLIENSASNTQKGIQLTESTSKSLNAILGHIDHVAGLVTEISSASSEQSSAAEQVNIGIQQIDEVVHQNGQISEECATSSKEMEQQSRTLLSLVARFQLRK</sequence>
<dbReference type="CDD" id="cd12913">
    <property type="entry name" value="PDC1_MCP_like"/>
    <property type="match status" value="1"/>
</dbReference>
<evidence type="ECO:0000256" key="9">
    <source>
        <dbReference type="SAM" id="Phobius"/>
    </source>
</evidence>
<keyword evidence="3" id="KW-0145">Chemotaxis</keyword>
<dbReference type="Gene3D" id="1.10.287.950">
    <property type="entry name" value="Methyl-accepting chemotaxis protein"/>
    <property type="match status" value="1"/>
</dbReference>
<dbReference type="InterPro" id="IPR051310">
    <property type="entry name" value="MCP_chemotaxis"/>
</dbReference>
<dbReference type="InterPro" id="IPR003660">
    <property type="entry name" value="HAMP_dom"/>
</dbReference>
<dbReference type="Pfam" id="PF02743">
    <property type="entry name" value="dCache_1"/>
    <property type="match status" value="1"/>
</dbReference>
<evidence type="ECO:0000259" key="10">
    <source>
        <dbReference type="PROSITE" id="PS50111"/>
    </source>
</evidence>
<evidence type="ECO:0000256" key="2">
    <source>
        <dbReference type="ARBA" id="ARBA00022475"/>
    </source>
</evidence>
<accession>A0ABZ0QC03</accession>
<dbReference type="PANTHER" id="PTHR43531">
    <property type="entry name" value="PROTEIN ICFG"/>
    <property type="match status" value="1"/>
</dbReference>
<feature type="domain" description="Methyl-accepting transducer" evidence="10">
    <location>
        <begin position="475"/>
        <end position="704"/>
    </location>
</feature>
<keyword evidence="2" id="KW-1003">Cell membrane</keyword>
<evidence type="ECO:0000256" key="4">
    <source>
        <dbReference type="ARBA" id="ARBA00022692"/>
    </source>
</evidence>
<keyword evidence="4 9" id="KW-0812">Transmembrane</keyword>
<evidence type="ECO:0000256" key="1">
    <source>
        <dbReference type="ARBA" id="ARBA00004651"/>
    </source>
</evidence>
<evidence type="ECO:0000256" key="5">
    <source>
        <dbReference type="ARBA" id="ARBA00022989"/>
    </source>
</evidence>
<evidence type="ECO:0000313" key="12">
    <source>
        <dbReference type="EMBL" id="WPC73425.1"/>
    </source>
</evidence>
<dbReference type="PROSITE" id="PS50111">
    <property type="entry name" value="CHEMOTAXIS_TRANSDUC_2"/>
    <property type="match status" value="1"/>
</dbReference>
<feature type="domain" description="HAMP" evidence="11">
    <location>
        <begin position="379"/>
        <end position="431"/>
    </location>
</feature>
<dbReference type="SMART" id="SM00283">
    <property type="entry name" value="MA"/>
    <property type="match status" value="1"/>
</dbReference>
<dbReference type="InterPro" id="IPR033479">
    <property type="entry name" value="dCache_1"/>
</dbReference>
<evidence type="ECO:0000256" key="6">
    <source>
        <dbReference type="ARBA" id="ARBA00023136"/>
    </source>
</evidence>
<dbReference type="Pfam" id="PF00015">
    <property type="entry name" value="MCPsignal"/>
    <property type="match status" value="1"/>
</dbReference>
<evidence type="ECO:0000256" key="3">
    <source>
        <dbReference type="ARBA" id="ARBA00022500"/>
    </source>
</evidence>
<protein>
    <submittedName>
        <fullName evidence="12">Methyl-accepting chemotaxis protein</fullName>
    </submittedName>
</protein>
<dbReference type="CDD" id="cd18774">
    <property type="entry name" value="PDC2_HK_sensor"/>
    <property type="match status" value="1"/>
</dbReference>
<dbReference type="EMBL" id="CP138203">
    <property type="protein sequence ID" value="WPC73425.1"/>
    <property type="molecule type" value="Genomic_DNA"/>
</dbReference>
<keyword evidence="5 9" id="KW-1133">Transmembrane helix</keyword>
<keyword evidence="6 9" id="KW-0472">Membrane</keyword>